<dbReference type="RefSeq" id="WP_189125033.1">
    <property type="nucleotide sequence ID" value="NZ_BMNH01000008.1"/>
</dbReference>
<dbReference type="AlphaFoldDB" id="A0A917YYT6"/>
<keyword evidence="2" id="KW-1185">Reference proteome</keyword>
<sequence>MTDRPTEIAAGWWPLCEFLGAPMSDESFPQVNDAAGSWSDAPVAVVSLLSRRSG</sequence>
<evidence type="ECO:0000313" key="2">
    <source>
        <dbReference type="Proteomes" id="UP000646523"/>
    </source>
</evidence>
<protein>
    <submittedName>
        <fullName evidence="1">Uncharacterized protein</fullName>
    </submittedName>
</protein>
<dbReference type="Gene3D" id="3.40.50.300">
    <property type="entry name" value="P-loop containing nucleotide triphosphate hydrolases"/>
    <property type="match status" value="1"/>
</dbReference>
<proteinExistence type="predicted"/>
<dbReference type="InterPro" id="IPR040632">
    <property type="entry name" value="Sulfotransfer_4"/>
</dbReference>
<dbReference type="Pfam" id="PF17784">
    <property type="entry name" value="Sulfotransfer_4"/>
    <property type="match status" value="1"/>
</dbReference>
<organism evidence="1 2">
    <name type="scientific">Nonomuraea cavernae</name>
    <dbReference type="NCBI Taxonomy" id="2045107"/>
    <lineage>
        <taxon>Bacteria</taxon>
        <taxon>Bacillati</taxon>
        <taxon>Actinomycetota</taxon>
        <taxon>Actinomycetes</taxon>
        <taxon>Streptosporangiales</taxon>
        <taxon>Streptosporangiaceae</taxon>
        <taxon>Nonomuraea</taxon>
    </lineage>
</organism>
<evidence type="ECO:0000313" key="1">
    <source>
        <dbReference type="EMBL" id="GGO70376.1"/>
    </source>
</evidence>
<reference evidence="1" key="1">
    <citation type="journal article" date="2014" name="Int. J. Syst. Evol. Microbiol.">
        <title>Complete genome sequence of Corynebacterium casei LMG S-19264T (=DSM 44701T), isolated from a smear-ripened cheese.</title>
        <authorList>
            <consortium name="US DOE Joint Genome Institute (JGI-PGF)"/>
            <person name="Walter F."/>
            <person name="Albersmeier A."/>
            <person name="Kalinowski J."/>
            <person name="Ruckert C."/>
        </authorList>
    </citation>
    <scope>NUCLEOTIDE SEQUENCE</scope>
    <source>
        <strain evidence="1">CGMCC 4.7368</strain>
    </source>
</reference>
<dbReference type="EMBL" id="BMNH01000008">
    <property type="protein sequence ID" value="GGO70376.1"/>
    <property type="molecule type" value="Genomic_DNA"/>
</dbReference>
<reference evidence="1" key="2">
    <citation type="submission" date="2020-09" db="EMBL/GenBank/DDBJ databases">
        <authorList>
            <person name="Sun Q."/>
            <person name="Zhou Y."/>
        </authorList>
    </citation>
    <scope>NUCLEOTIDE SEQUENCE</scope>
    <source>
        <strain evidence="1">CGMCC 4.7368</strain>
    </source>
</reference>
<accession>A0A917YYT6</accession>
<dbReference type="Proteomes" id="UP000646523">
    <property type="component" value="Unassembled WGS sequence"/>
</dbReference>
<gene>
    <name evidence="1" type="ORF">GCM10012289_33680</name>
</gene>
<dbReference type="InterPro" id="IPR027417">
    <property type="entry name" value="P-loop_NTPase"/>
</dbReference>
<name>A0A917YYT6_9ACTN</name>
<comment type="caution">
    <text evidence="1">The sequence shown here is derived from an EMBL/GenBank/DDBJ whole genome shotgun (WGS) entry which is preliminary data.</text>
</comment>